<comment type="caution">
    <text evidence="3">The sequence shown here is derived from an EMBL/GenBank/DDBJ whole genome shotgun (WGS) entry which is preliminary data.</text>
</comment>
<evidence type="ECO:0000256" key="2">
    <source>
        <dbReference type="SAM" id="SignalP"/>
    </source>
</evidence>
<evidence type="ECO:0000313" key="4">
    <source>
        <dbReference type="Proteomes" id="UP001162131"/>
    </source>
</evidence>
<keyword evidence="1" id="KW-0812">Transmembrane</keyword>
<evidence type="ECO:0000313" key="3">
    <source>
        <dbReference type="EMBL" id="CAG9323506.1"/>
    </source>
</evidence>
<keyword evidence="1" id="KW-1133">Transmembrane helix</keyword>
<feature type="transmembrane region" description="Helical" evidence="1">
    <location>
        <begin position="266"/>
        <end position="289"/>
    </location>
</feature>
<keyword evidence="4" id="KW-1185">Reference proteome</keyword>
<protein>
    <recommendedName>
        <fullName evidence="5">EGF-like domain-containing protein</fullName>
    </recommendedName>
</protein>
<proteinExistence type="predicted"/>
<dbReference type="Proteomes" id="UP001162131">
    <property type="component" value="Unassembled WGS sequence"/>
</dbReference>
<evidence type="ECO:0008006" key="5">
    <source>
        <dbReference type="Google" id="ProtNLM"/>
    </source>
</evidence>
<dbReference type="AlphaFoldDB" id="A0AAU9JP50"/>
<keyword evidence="1" id="KW-0472">Membrane</keyword>
<sequence>MKLAVLLIFLGVASALNCNAYGIAATVDASVYSCNNITVTRANYQILKDITKCETHVTPYNICICPADYQGKTCQGKRQTSCVLSMISPSSGDCDTSGNYNSNLKGFPVCMKVTMDSVASIVIQANCTTKTAGPSIDSYYLSMTDINETQVIKNYTFKYEVNDGKVYSSGPLSASVSTKFIDYNRPTSYNGTLQEIVGASAVLGSQTLLSYNLNRVPKNCLNSGRLYYQVWYDGSLNFVTSTILRSTMDDQNWSPPAWKSKFPTGLVIGLTVGLSAALIIAILIGRYYYIQYKLKKEN</sequence>
<reference evidence="3" key="1">
    <citation type="submission" date="2021-09" db="EMBL/GenBank/DDBJ databases">
        <authorList>
            <consortium name="AG Swart"/>
            <person name="Singh M."/>
            <person name="Singh A."/>
            <person name="Seah K."/>
            <person name="Emmerich C."/>
        </authorList>
    </citation>
    <scope>NUCLEOTIDE SEQUENCE</scope>
    <source>
        <strain evidence="3">ATCC30299</strain>
    </source>
</reference>
<organism evidence="3 4">
    <name type="scientific">Blepharisma stoltei</name>
    <dbReference type="NCBI Taxonomy" id="1481888"/>
    <lineage>
        <taxon>Eukaryota</taxon>
        <taxon>Sar</taxon>
        <taxon>Alveolata</taxon>
        <taxon>Ciliophora</taxon>
        <taxon>Postciliodesmatophora</taxon>
        <taxon>Heterotrichea</taxon>
        <taxon>Heterotrichida</taxon>
        <taxon>Blepharismidae</taxon>
        <taxon>Blepharisma</taxon>
    </lineage>
</organism>
<name>A0AAU9JP50_9CILI</name>
<evidence type="ECO:0000256" key="1">
    <source>
        <dbReference type="SAM" id="Phobius"/>
    </source>
</evidence>
<feature type="signal peptide" evidence="2">
    <location>
        <begin position="1"/>
        <end position="15"/>
    </location>
</feature>
<dbReference type="EMBL" id="CAJZBQ010000034">
    <property type="protein sequence ID" value="CAG9323506.1"/>
    <property type="molecule type" value="Genomic_DNA"/>
</dbReference>
<gene>
    <name evidence="3" type="ORF">BSTOLATCC_MIC34155</name>
</gene>
<accession>A0AAU9JP50</accession>
<keyword evidence="2" id="KW-0732">Signal</keyword>
<feature type="chain" id="PRO_5043347581" description="EGF-like domain-containing protein" evidence="2">
    <location>
        <begin position="16"/>
        <end position="298"/>
    </location>
</feature>